<dbReference type="GO" id="GO:0005634">
    <property type="term" value="C:nucleus"/>
    <property type="evidence" value="ECO:0007669"/>
    <property type="project" value="UniProtKB-SubCell"/>
</dbReference>
<dbReference type="HOGENOM" id="CLU_386126_0_0_1"/>
<dbReference type="VEuPathDB" id="FungiDB:KRP23_12035"/>
<reference evidence="7" key="2">
    <citation type="submission" date="2015-06" db="UniProtKB">
        <authorList>
            <consortium name="EnsemblProtists"/>
        </authorList>
    </citation>
    <scope>IDENTIFICATION</scope>
    <source>
        <strain evidence="7">Pr102</strain>
    </source>
</reference>
<dbReference type="STRING" id="164328.H3H5Q0"/>
<dbReference type="EnsemblProtists" id="Phyra85976">
    <property type="protein sequence ID" value="Phyra85976"/>
    <property type="gene ID" value="Phyra85976"/>
</dbReference>
<dbReference type="InterPro" id="IPR000232">
    <property type="entry name" value="HSF_DNA-bd"/>
</dbReference>
<dbReference type="Gene3D" id="1.10.10.10">
    <property type="entry name" value="Winged helix-like DNA-binding domain superfamily/Winged helix DNA-binding domain"/>
    <property type="match status" value="1"/>
</dbReference>
<evidence type="ECO:0000256" key="2">
    <source>
        <dbReference type="ARBA" id="ARBA00023125"/>
    </source>
</evidence>
<feature type="compositionally biased region" description="Polar residues" evidence="5">
    <location>
        <begin position="16"/>
        <end position="28"/>
    </location>
</feature>
<feature type="region of interest" description="Disordered" evidence="5">
    <location>
        <begin position="53"/>
        <end position="90"/>
    </location>
</feature>
<dbReference type="VEuPathDB" id="FungiDB:KRP22_8989"/>
<dbReference type="Proteomes" id="UP000005238">
    <property type="component" value="Unassembled WGS sequence"/>
</dbReference>
<dbReference type="SMART" id="SM00415">
    <property type="entry name" value="HSF"/>
    <property type="match status" value="1"/>
</dbReference>
<dbReference type="InterPro" id="IPR036388">
    <property type="entry name" value="WH-like_DNA-bd_sf"/>
</dbReference>
<dbReference type="SUPFAM" id="SSF46785">
    <property type="entry name" value="Winged helix' DNA-binding domain"/>
    <property type="match status" value="1"/>
</dbReference>
<evidence type="ECO:0000313" key="7">
    <source>
        <dbReference type="EnsemblProtists" id="Phyra85976"/>
    </source>
</evidence>
<dbReference type="eggNOG" id="KOG0627">
    <property type="taxonomic scope" value="Eukaryota"/>
</dbReference>
<feature type="domain" description="HSF-type DNA-binding" evidence="6">
    <location>
        <begin position="106"/>
        <end position="201"/>
    </location>
</feature>
<feature type="region of interest" description="Disordered" evidence="5">
    <location>
        <begin position="534"/>
        <end position="679"/>
    </location>
</feature>
<sequence>MLGERDREHRRMRPPCSSTSSLFCSPHSQSLDSGPFPLYGGKAELTEGLEPGSAAEAMATRRASLVAPSAAPEEPEQEQEVEDKTPPGDAAAVKTEVHVIKRRNVGVPKFLRFLFQILEAEDPGIVTWSHGGTAFQIIQPEELANQILPKYFKHNKVSSFQRQLNYFGFKKWTKTQTNICTFSHPFFLRADKERMKLIKRKERSNPAVMSAAMAAAISSNPIHIMNQIQAREQELSQAQAQFEAHDLAEARNQLPTQQALKRQKSNTLSGATVTFLNSAAAGRRHSTGMLPGSEAFGFAAAAAAAAAAATASAPGRKRAGTPAEQEFELEMEARSGAAANASSAQQQLMYLRKIAEAKELAQGYPFQSSRGKRQSLPHVVPPTIGMGMAMNMPNVGGNGSFAPRGAVYLGRRRSDQLLTDFNIGSKAPTISQLEEFMSSSATSGSQQTIFASSLKNDASVVLPVSSNSLAQDTYQLQQQQRQQQLRQQMNRQQHIFAGSGYGSLGVKPESGNEWSASVKPEVCSGWPSCINANPSSTSNTSASYPPQQNHSMMTPFKFGDPNAPYQGGVSSLNYSRASSDGEQKLHQRPPMSHPQPYQSQQQRVPYQQQESDQHEEARDYIDVLLESAGLDDNLPPQTSTTLSSESWNEPSYSHSQQGHSGSGSEGSYPFLQPQQQELT</sequence>
<organism evidence="7 8">
    <name type="scientific">Phytophthora ramorum</name>
    <name type="common">Sudden oak death agent</name>
    <dbReference type="NCBI Taxonomy" id="164328"/>
    <lineage>
        <taxon>Eukaryota</taxon>
        <taxon>Sar</taxon>
        <taxon>Stramenopiles</taxon>
        <taxon>Oomycota</taxon>
        <taxon>Peronosporomycetes</taxon>
        <taxon>Peronosporales</taxon>
        <taxon>Peronosporaceae</taxon>
        <taxon>Phytophthora</taxon>
    </lineage>
</organism>
<proteinExistence type="inferred from homology"/>
<evidence type="ECO:0000256" key="3">
    <source>
        <dbReference type="ARBA" id="ARBA00023242"/>
    </source>
</evidence>
<feature type="compositionally biased region" description="Low complexity" evidence="5">
    <location>
        <begin position="534"/>
        <end position="546"/>
    </location>
</feature>
<dbReference type="GO" id="GO:0003700">
    <property type="term" value="F:DNA-binding transcription factor activity"/>
    <property type="evidence" value="ECO:0007669"/>
    <property type="project" value="InterPro"/>
</dbReference>
<feature type="compositionally biased region" description="Low complexity" evidence="5">
    <location>
        <begin position="63"/>
        <end position="72"/>
    </location>
</feature>
<dbReference type="PRINTS" id="PR00056">
    <property type="entry name" value="HSFDOMAIN"/>
</dbReference>
<feature type="compositionally biased region" description="Polar residues" evidence="5">
    <location>
        <begin position="635"/>
        <end position="650"/>
    </location>
</feature>
<comment type="subcellular location">
    <subcellularLocation>
        <location evidence="1">Nucleus</location>
    </subcellularLocation>
</comment>
<feature type="compositionally biased region" description="Basic and acidic residues" evidence="5">
    <location>
        <begin position="611"/>
        <end position="621"/>
    </location>
</feature>
<dbReference type="Pfam" id="PF00447">
    <property type="entry name" value="HSF_DNA-bind"/>
    <property type="match status" value="1"/>
</dbReference>
<evidence type="ECO:0000256" key="4">
    <source>
        <dbReference type="RuleBase" id="RU004020"/>
    </source>
</evidence>
<keyword evidence="2" id="KW-0238">DNA-binding</keyword>
<comment type="similarity">
    <text evidence="4">Belongs to the HSF family.</text>
</comment>
<dbReference type="PANTHER" id="PTHR10015">
    <property type="entry name" value="HEAT SHOCK TRANSCRIPTION FACTOR"/>
    <property type="match status" value="1"/>
</dbReference>
<dbReference type="AlphaFoldDB" id="H3H5Q0"/>
<dbReference type="EMBL" id="DS566390">
    <property type="status" value="NOT_ANNOTATED_CDS"/>
    <property type="molecule type" value="Genomic_DNA"/>
</dbReference>
<keyword evidence="8" id="KW-1185">Reference proteome</keyword>
<evidence type="ECO:0000256" key="5">
    <source>
        <dbReference type="SAM" id="MobiDB-lite"/>
    </source>
</evidence>
<evidence type="ECO:0000256" key="1">
    <source>
        <dbReference type="ARBA" id="ARBA00004123"/>
    </source>
</evidence>
<feature type="compositionally biased region" description="Polar residues" evidence="5">
    <location>
        <begin position="568"/>
        <end position="578"/>
    </location>
</feature>
<dbReference type="OMA" id="DEMSTRQ"/>
<dbReference type="FunFam" id="1.10.10.10:FF:000286">
    <property type="entry name" value="Heat shock transcription factor"/>
    <property type="match status" value="1"/>
</dbReference>
<feature type="region of interest" description="Disordered" evidence="5">
    <location>
        <begin position="1"/>
        <end position="28"/>
    </location>
</feature>
<dbReference type="GO" id="GO:0043565">
    <property type="term" value="F:sequence-specific DNA binding"/>
    <property type="evidence" value="ECO:0007669"/>
    <property type="project" value="InterPro"/>
</dbReference>
<dbReference type="InParanoid" id="H3H5Q0"/>
<keyword evidence="3" id="KW-0539">Nucleus</keyword>
<reference evidence="8" key="1">
    <citation type="journal article" date="2006" name="Science">
        <title>Phytophthora genome sequences uncover evolutionary origins and mechanisms of pathogenesis.</title>
        <authorList>
            <person name="Tyler B.M."/>
            <person name="Tripathy S."/>
            <person name="Zhang X."/>
            <person name="Dehal P."/>
            <person name="Jiang R.H."/>
            <person name="Aerts A."/>
            <person name="Arredondo F.D."/>
            <person name="Baxter L."/>
            <person name="Bensasson D."/>
            <person name="Beynon J.L."/>
            <person name="Chapman J."/>
            <person name="Damasceno C.M."/>
            <person name="Dorrance A.E."/>
            <person name="Dou D."/>
            <person name="Dickerman A.W."/>
            <person name="Dubchak I.L."/>
            <person name="Garbelotto M."/>
            <person name="Gijzen M."/>
            <person name="Gordon S.G."/>
            <person name="Govers F."/>
            <person name="Grunwald N.J."/>
            <person name="Huang W."/>
            <person name="Ivors K.L."/>
            <person name="Jones R.W."/>
            <person name="Kamoun S."/>
            <person name="Krampis K."/>
            <person name="Lamour K.H."/>
            <person name="Lee M.K."/>
            <person name="McDonald W.H."/>
            <person name="Medina M."/>
            <person name="Meijer H.J."/>
            <person name="Nordberg E.K."/>
            <person name="Maclean D.J."/>
            <person name="Ospina-Giraldo M.D."/>
            <person name="Morris P.F."/>
            <person name="Phuntumart V."/>
            <person name="Putnam N.H."/>
            <person name="Rash S."/>
            <person name="Rose J.K."/>
            <person name="Sakihama Y."/>
            <person name="Salamov A.A."/>
            <person name="Savidor A."/>
            <person name="Scheuring C.F."/>
            <person name="Smith B.M."/>
            <person name="Sobral B.W."/>
            <person name="Terry A."/>
            <person name="Torto-Alalibo T.A."/>
            <person name="Win J."/>
            <person name="Xu Z."/>
            <person name="Zhang H."/>
            <person name="Grigoriev I.V."/>
            <person name="Rokhsar D.S."/>
            <person name="Boore J.L."/>
        </authorList>
    </citation>
    <scope>NUCLEOTIDE SEQUENCE [LARGE SCALE GENOMIC DNA]</scope>
    <source>
        <strain evidence="8">Pr102</strain>
    </source>
</reference>
<accession>H3H5Q0</accession>
<dbReference type="PANTHER" id="PTHR10015:SF427">
    <property type="entry name" value="HEAT SHOCK FACTOR PROTEIN"/>
    <property type="match status" value="1"/>
</dbReference>
<protein>
    <recommendedName>
        <fullName evidence="6">HSF-type DNA-binding domain-containing protein</fullName>
    </recommendedName>
</protein>
<dbReference type="InterPro" id="IPR036390">
    <property type="entry name" value="WH_DNA-bd_sf"/>
</dbReference>
<feature type="compositionally biased region" description="Low complexity" evidence="5">
    <location>
        <begin position="594"/>
        <end position="609"/>
    </location>
</feature>
<evidence type="ECO:0000313" key="8">
    <source>
        <dbReference type="Proteomes" id="UP000005238"/>
    </source>
</evidence>
<evidence type="ECO:0000259" key="6">
    <source>
        <dbReference type="SMART" id="SM00415"/>
    </source>
</evidence>
<name>H3H5Q0_PHYRM</name>